<evidence type="ECO:0000313" key="3">
    <source>
        <dbReference type="EMBL" id="PVA06573.1"/>
    </source>
</evidence>
<dbReference type="AlphaFoldDB" id="A0A2T7FWM2"/>
<dbReference type="InterPro" id="IPR028087">
    <property type="entry name" value="Tad_N"/>
</dbReference>
<comment type="caution">
    <text evidence="3">The sequence shown here is derived from an EMBL/GenBank/DDBJ whole genome shotgun (WGS) entry which is preliminary data.</text>
</comment>
<evidence type="ECO:0000256" key="1">
    <source>
        <dbReference type="SAM" id="Phobius"/>
    </source>
</evidence>
<proteinExistence type="predicted"/>
<name>A0A2T7FWM2_9RHOB</name>
<dbReference type="SUPFAM" id="SSF53300">
    <property type="entry name" value="vWA-like"/>
    <property type="match status" value="1"/>
</dbReference>
<gene>
    <name evidence="3" type="ORF">DC363_08530</name>
</gene>
<feature type="domain" description="Putative Flp pilus-assembly TadG-like N-terminal" evidence="2">
    <location>
        <begin position="46"/>
        <end position="91"/>
    </location>
</feature>
<reference evidence="3 4" key="1">
    <citation type="submission" date="2018-04" db="EMBL/GenBank/DDBJ databases">
        <title>Pelagivirga bohaiensis gen. nov., sp. nov., a bacterium isolated from the Bohai Sea.</title>
        <authorList>
            <person name="Ji X."/>
        </authorList>
    </citation>
    <scope>NUCLEOTIDE SEQUENCE [LARGE SCALE GENOMIC DNA]</scope>
    <source>
        <strain evidence="3 4">BH-SD16</strain>
    </source>
</reference>
<feature type="transmembrane region" description="Helical" evidence="1">
    <location>
        <begin position="47"/>
        <end position="67"/>
    </location>
</feature>
<sequence>MDDPACAHVASGSSGKVIMTLFSSGPQTCITALFARFGRFRRDDDGGMIVFSLILFILILTCGGMAVDYMRFETTRAQLQATLDRASLAAADLDQTQPPRDVVIDYFTKAGMIEYLQYPIEVDEGINYRTVEINAKVEMPLFFLDLPRVFMAPFSPGMSSLTVTGASSAEERVADVEVSLILDVSGSMRGRRIQNLRPAAREFVTTVLDNNTNAPNGLITISMIPYSAVVNVGTEIAPLMNITRSNFASTCPLFPDYNMFRTIELDLAQPYEHVSHFSLNSSPPSNNPWCFIGNDNAIVVHSSNETVLHDAIDALSPYGNTAIDMGVKWGAALLDPSTQPIVTGLIDNPANGIPSAAAGRPQAPADDVLKVIVLMTDGANTEQYDLKHPYKYGLSYIWVDMPDVNDELRHIATGEYSIMVDGWDTPNNFDDDRFYWNHSEKVKKYPHGFSNRNAYRNAMRDGPIIAATPDQGPTYAENVRRTSWQELFSNWRYGDVNYRLLRQAREDDKIRDWSSNPAEPSYYGPDYAVNDSVVVRDDADERLQEICAAARAEGIIIYTVAFEAPSRGQRELQECATSTNHYFDVKGTDISDAFSSIASDIRALKLIH</sequence>
<keyword evidence="4" id="KW-1185">Reference proteome</keyword>
<evidence type="ECO:0000259" key="2">
    <source>
        <dbReference type="Pfam" id="PF13400"/>
    </source>
</evidence>
<dbReference type="InterPro" id="IPR036465">
    <property type="entry name" value="vWFA_dom_sf"/>
</dbReference>
<protein>
    <recommendedName>
        <fullName evidence="2">Putative Flp pilus-assembly TadG-like N-terminal domain-containing protein</fullName>
    </recommendedName>
</protein>
<evidence type="ECO:0000313" key="4">
    <source>
        <dbReference type="Proteomes" id="UP000244817"/>
    </source>
</evidence>
<keyword evidence="1" id="KW-1133">Transmembrane helix</keyword>
<dbReference type="OrthoDB" id="7522752at2"/>
<keyword evidence="1" id="KW-0812">Transmembrane</keyword>
<dbReference type="RefSeq" id="WP_108640734.1">
    <property type="nucleotide sequence ID" value="NZ_QCYG01000005.1"/>
</dbReference>
<organism evidence="3 4">
    <name type="scientific">Thalassorhabdomicrobium marinisediminis</name>
    <dbReference type="NCBI Taxonomy" id="2170577"/>
    <lineage>
        <taxon>Bacteria</taxon>
        <taxon>Pseudomonadati</taxon>
        <taxon>Pseudomonadota</taxon>
        <taxon>Alphaproteobacteria</taxon>
        <taxon>Rhodobacterales</taxon>
        <taxon>Paracoccaceae</taxon>
        <taxon>Thalassorhabdomicrobium</taxon>
    </lineage>
</organism>
<keyword evidence="1" id="KW-0472">Membrane</keyword>
<dbReference type="Gene3D" id="3.40.50.410">
    <property type="entry name" value="von Willebrand factor, type A domain"/>
    <property type="match status" value="1"/>
</dbReference>
<feature type="transmembrane region" description="Helical" evidence="1">
    <location>
        <begin position="17"/>
        <end position="35"/>
    </location>
</feature>
<dbReference type="Pfam" id="PF13400">
    <property type="entry name" value="Tad"/>
    <property type="match status" value="1"/>
</dbReference>
<accession>A0A2T7FWM2</accession>
<dbReference type="EMBL" id="QCYG01000005">
    <property type="protein sequence ID" value="PVA06573.1"/>
    <property type="molecule type" value="Genomic_DNA"/>
</dbReference>
<dbReference type="Proteomes" id="UP000244817">
    <property type="component" value="Unassembled WGS sequence"/>
</dbReference>